<protein>
    <submittedName>
        <fullName evidence="1">Uncharacterized protein</fullName>
    </submittedName>
</protein>
<accession>A0ACB9IAL3</accession>
<reference evidence="1 2" key="2">
    <citation type="journal article" date="2022" name="Mol. Ecol. Resour.">
        <title>The genomes of chicory, endive, great burdock and yacon provide insights into Asteraceae paleo-polyploidization history and plant inulin production.</title>
        <authorList>
            <person name="Fan W."/>
            <person name="Wang S."/>
            <person name="Wang H."/>
            <person name="Wang A."/>
            <person name="Jiang F."/>
            <person name="Liu H."/>
            <person name="Zhao H."/>
            <person name="Xu D."/>
            <person name="Zhang Y."/>
        </authorList>
    </citation>
    <scope>NUCLEOTIDE SEQUENCE [LARGE SCALE GENOMIC DNA]</scope>
    <source>
        <strain evidence="2">cv. Yunnan</strain>
        <tissue evidence="1">Leaves</tissue>
    </source>
</reference>
<proteinExistence type="predicted"/>
<sequence length="129" mass="14146">MAGGKGGCRIGYKGRSSFNQGRIRKDGYSRYEPGTFKVKGKGHVCSATEQGNRVDRQRTMGFAKEETIGKAAAQLFQNIMPAAIAEAMKDVRRMLGKGRWVRAESDEEPKEGTIGEKTINDEGLGYPSK</sequence>
<organism evidence="1 2">
    <name type="scientific">Smallanthus sonchifolius</name>
    <dbReference type="NCBI Taxonomy" id="185202"/>
    <lineage>
        <taxon>Eukaryota</taxon>
        <taxon>Viridiplantae</taxon>
        <taxon>Streptophyta</taxon>
        <taxon>Embryophyta</taxon>
        <taxon>Tracheophyta</taxon>
        <taxon>Spermatophyta</taxon>
        <taxon>Magnoliopsida</taxon>
        <taxon>eudicotyledons</taxon>
        <taxon>Gunneridae</taxon>
        <taxon>Pentapetalae</taxon>
        <taxon>asterids</taxon>
        <taxon>campanulids</taxon>
        <taxon>Asterales</taxon>
        <taxon>Asteraceae</taxon>
        <taxon>Asteroideae</taxon>
        <taxon>Heliantheae alliance</taxon>
        <taxon>Millerieae</taxon>
        <taxon>Smallanthus</taxon>
    </lineage>
</organism>
<keyword evidence="2" id="KW-1185">Reference proteome</keyword>
<evidence type="ECO:0000313" key="1">
    <source>
        <dbReference type="EMBL" id="KAI3804550.1"/>
    </source>
</evidence>
<evidence type="ECO:0000313" key="2">
    <source>
        <dbReference type="Proteomes" id="UP001056120"/>
    </source>
</evidence>
<dbReference type="EMBL" id="CM042026">
    <property type="protein sequence ID" value="KAI3804550.1"/>
    <property type="molecule type" value="Genomic_DNA"/>
</dbReference>
<name>A0ACB9IAL3_9ASTR</name>
<reference evidence="2" key="1">
    <citation type="journal article" date="2022" name="Mol. Ecol. Resour.">
        <title>The genomes of chicory, endive, great burdock and yacon provide insights into Asteraceae palaeo-polyploidization history and plant inulin production.</title>
        <authorList>
            <person name="Fan W."/>
            <person name="Wang S."/>
            <person name="Wang H."/>
            <person name="Wang A."/>
            <person name="Jiang F."/>
            <person name="Liu H."/>
            <person name="Zhao H."/>
            <person name="Xu D."/>
            <person name="Zhang Y."/>
        </authorList>
    </citation>
    <scope>NUCLEOTIDE SEQUENCE [LARGE SCALE GENOMIC DNA]</scope>
    <source>
        <strain evidence="2">cv. Yunnan</strain>
    </source>
</reference>
<dbReference type="Proteomes" id="UP001056120">
    <property type="component" value="Linkage Group LG09"/>
</dbReference>
<gene>
    <name evidence="1" type="ORF">L1987_26183</name>
</gene>
<comment type="caution">
    <text evidence="1">The sequence shown here is derived from an EMBL/GenBank/DDBJ whole genome shotgun (WGS) entry which is preliminary data.</text>
</comment>